<name>A0A1A2EGR2_MYCSD</name>
<dbReference type="RefSeq" id="WP_064854486.1">
    <property type="nucleotide sequence ID" value="NZ_LZIM01000050.1"/>
</dbReference>
<organism evidence="1 2">
    <name type="scientific">Mycolicibacter sinensis (strain JDM601)</name>
    <name type="common">Mycobacterium sinense</name>
    <dbReference type="NCBI Taxonomy" id="875328"/>
    <lineage>
        <taxon>Bacteria</taxon>
        <taxon>Bacillati</taxon>
        <taxon>Actinomycetota</taxon>
        <taxon>Actinomycetes</taxon>
        <taxon>Mycobacteriales</taxon>
        <taxon>Mycobacteriaceae</taxon>
        <taxon>Mycolicibacter</taxon>
    </lineage>
</organism>
<dbReference type="InterPro" id="IPR002591">
    <property type="entry name" value="Phosphodiest/P_Trfase"/>
</dbReference>
<accession>A0A1A2EGR2</accession>
<dbReference type="SUPFAM" id="SSF53649">
    <property type="entry name" value="Alkaline phosphatase-like"/>
    <property type="match status" value="1"/>
</dbReference>
<dbReference type="InterPro" id="IPR017850">
    <property type="entry name" value="Alkaline_phosphatase_core_sf"/>
</dbReference>
<sequence length="372" mass="38581">MPGSICDILPSAAAALGVPGATDALGLIEQIGEVRRLAVVLVDGLGYHLLPQLAADAPLLAAVLAGATGQLTELDCTFPSTTPTSLVSLGTGASPGEHGVLGFTVNVPGTDSVLTHIFWADEPSPGSWQPVPTWFERLRDARISARAVLPEMFIGSGLTEAAYRGAEFRPVAKGEHYAARVAAELAAAPGLVYGYTAALDHAAHVSGIGSGHWQAAAAKVDALLRHLLDHLPGDAALVVTADHGGLNVPERARIDLDADPRLRSGIRVVAGEPRVRYLHTEPGATADVLATWTELLAGRALVQTREQAVAAGVFGPVREQHLARIGDIVVTCSGDTAILATEHEPPQTAQLVGFHGGPTPAETAIPLITLSR</sequence>
<dbReference type="Proteomes" id="UP000093985">
    <property type="component" value="Unassembled WGS sequence"/>
</dbReference>
<reference evidence="2" key="1">
    <citation type="submission" date="2016-06" db="EMBL/GenBank/DDBJ databases">
        <authorList>
            <person name="Sutton G."/>
            <person name="Brinkac L."/>
            <person name="Sanka R."/>
            <person name="Adams M."/>
            <person name="Lau E."/>
            <person name="Mehaffy C."/>
            <person name="Tameris M."/>
            <person name="Hatherill M."/>
            <person name="Hanekom W."/>
            <person name="Mahomed H."/>
            <person name="Mcshane H."/>
        </authorList>
    </citation>
    <scope>NUCLEOTIDE SEQUENCE [LARGE SCALE GENOMIC DNA]</scope>
    <source>
        <strain evidence="2">852014-51077_SCH5608930-a</strain>
    </source>
</reference>
<dbReference type="Gene3D" id="3.40.720.10">
    <property type="entry name" value="Alkaline Phosphatase, subunit A"/>
    <property type="match status" value="1"/>
</dbReference>
<dbReference type="AlphaFoldDB" id="A0A1A2EGR2"/>
<evidence type="ECO:0000313" key="1">
    <source>
        <dbReference type="EMBL" id="OBG07723.1"/>
    </source>
</evidence>
<gene>
    <name evidence="1" type="ORF">A5771_05405</name>
</gene>
<dbReference type="EMBL" id="LZIN01000036">
    <property type="protein sequence ID" value="OBG07723.1"/>
    <property type="molecule type" value="Genomic_DNA"/>
</dbReference>
<evidence type="ECO:0000313" key="2">
    <source>
        <dbReference type="Proteomes" id="UP000093985"/>
    </source>
</evidence>
<dbReference type="Pfam" id="PF01663">
    <property type="entry name" value="Phosphodiest"/>
    <property type="match status" value="1"/>
</dbReference>
<proteinExistence type="predicted"/>
<dbReference type="OrthoDB" id="9779267at2"/>
<protein>
    <submittedName>
        <fullName evidence="1">Nucleotide pyrophosphatase</fullName>
    </submittedName>
</protein>
<comment type="caution">
    <text evidence="1">The sequence shown here is derived from an EMBL/GenBank/DDBJ whole genome shotgun (WGS) entry which is preliminary data.</text>
</comment>